<reference evidence="1 2" key="1">
    <citation type="submission" date="2020-02" db="EMBL/GenBank/DDBJ databases">
        <authorList>
            <person name="Zheng R.K."/>
            <person name="Sun C.M."/>
        </authorList>
    </citation>
    <scope>NUCLEOTIDE SEQUENCE [LARGE SCALE GENOMIC DNA]</scope>
    <source>
        <strain evidence="2">zrk23</strain>
    </source>
</reference>
<accession>A0A6G6Y378</accession>
<dbReference type="EMBL" id="CP049109">
    <property type="protein sequence ID" value="QIG79063.1"/>
    <property type="molecule type" value="Genomic_DNA"/>
</dbReference>
<keyword evidence="2" id="KW-1185">Reference proteome</keyword>
<dbReference type="Pfam" id="PF07845">
    <property type="entry name" value="DUF1636"/>
    <property type="match status" value="1"/>
</dbReference>
<gene>
    <name evidence="1" type="ORF">G5C33_04200</name>
</gene>
<dbReference type="InterPro" id="IPR012863">
    <property type="entry name" value="DUF1636"/>
</dbReference>
<proteinExistence type="predicted"/>
<organism evidence="1 2">
    <name type="scientific">Stakelama tenebrarum</name>
    <dbReference type="NCBI Taxonomy" id="2711215"/>
    <lineage>
        <taxon>Bacteria</taxon>
        <taxon>Pseudomonadati</taxon>
        <taxon>Pseudomonadota</taxon>
        <taxon>Alphaproteobacteria</taxon>
        <taxon>Sphingomonadales</taxon>
        <taxon>Sphingomonadaceae</taxon>
        <taxon>Stakelama</taxon>
    </lineage>
</organism>
<sequence>MLQAVAPGASVVVCSTCRHSPESREDAAGRRGGALLAEALRAVQAGEPRYAGIAIQDMPCLFACSAHCTVHVRAPGKVGYVMGRFAPDEGSARAILDYAAKHAESEEGQVRYGDWPEGVKGHFLVRVPPEGFVAT</sequence>
<evidence type="ECO:0000313" key="2">
    <source>
        <dbReference type="Proteomes" id="UP000501568"/>
    </source>
</evidence>
<dbReference type="AlphaFoldDB" id="A0A6G6Y378"/>
<protein>
    <submittedName>
        <fullName evidence="1">DUF1636 domain-containing protein</fullName>
    </submittedName>
</protein>
<evidence type="ECO:0000313" key="1">
    <source>
        <dbReference type="EMBL" id="QIG79063.1"/>
    </source>
</evidence>
<dbReference type="Proteomes" id="UP000501568">
    <property type="component" value="Chromosome"/>
</dbReference>
<dbReference type="RefSeq" id="WP_165326065.1">
    <property type="nucleotide sequence ID" value="NZ_CP049109.1"/>
</dbReference>
<name>A0A6G6Y378_9SPHN</name>
<dbReference type="KEGG" id="spzr:G5C33_04200"/>